<keyword evidence="3" id="KW-1185">Reference proteome</keyword>
<dbReference type="RefSeq" id="WP_124088862.1">
    <property type="nucleotide sequence ID" value="NZ_UXAW01000142.1"/>
</dbReference>
<evidence type="ECO:0000313" key="2">
    <source>
        <dbReference type="EMBL" id="VDC34008.1"/>
    </source>
</evidence>
<reference evidence="2 3" key="1">
    <citation type="submission" date="2018-11" db="EMBL/GenBank/DDBJ databases">
        <authorList>
            <person name="Criscuolo A."/>
        </authorList>
    </citation>
    <scope>NUCLEOTIDE SEQUENCE [LARGE SCALE GENOMIC DNA]</scope>
    <source>
        <strain evidence="2">ACIP111625</strain>
    </source>
</reference>
<evidence type="ECO:0000256" key="1">
    <source>
        <dbReference type="SAM" id="SignalP"/>
    </source>
</evidence>
<proteinExistence type="predicted"/>
<evidence type="ECO:0008006" key="4">
    <source>
        <dbReference type="Google" id="ProtNLM"/>
    </source>
</evidence>
<keyword evidence="1" id="KW-0732">Signal</keyword>
<accession>A0A3P5XXZ3</accession>
<organism evidence="2 3">
    <name type="scientific">Pseudogemmobacter humi</name>
    <dbReference type="NCBI Taxonomy" id="2483812"/>
    <lineage>
        <taxon>Bacteria</taxon>
        <taxon>Pseudomonadati</taxon>
        <taxon>Pseudomonadota</taxon>
        <taxon>Alphaproteobacteria</taxon>
        <taxon>Rhodobacterales</taxon>
        <taxon>Paracoccaceae</taxon>
        <taxon>Pseudogemmobacter</taxon>
    </lineage>
</organism>
<sequence>MKMLKMTAALVGCLGSAAAGQQLDLTLPDMSDPAARAETCASHRVENPTPAWTFGLSAREGYRALLLQQIYRAMAAEAVVEAQSCTCETRYPSWDAADAIYQERYHGLDMFEHQRIGREYNQHYNRFRRDMLALCETLEAQG</sequence>
<dbReference type="AlphaFoldDB" id="A0A3P5XXZ3"/>
<dbReference type="Proteomes" id="UP000277498">
    <property type="component" value="Unassembled WGS sequence"/>
</dbReference>
<protein>
    <recommendedName>
        <fullName evidence="4">Lysozyme inhibitor LprI N-terminal domain-containing protein</fullName>
    </recommendedName>
</protein>
<dbReference type="EMBL" id="UXAW01000142">
    <property type="protein sequence ID" value="VDC34008.1"/>
    <property type="molecule type" value="Genomic_DNA"/>
</dbReference>
<gene>
    <name evidence="2" type="ORF">XINFAN_04206</name>
</gene>
<dbReference type="OrthoDB" id="7854171at2"/>
<feature type="chain" id="PRO_5017980260" description="Lysozyme inhibitor LprI N-terminal domain-containing protein" evidence="1">
    <location>
        <begin position="20"/>
        <end position="142"/>
    </location>
</feature>
<name>A0A3P5XXZ3_9RHOB</name>
<feature type="signal peptide" evidence="1">
    <location>
        <begin position="1"/>
        <end position="19"/>
    </location>
</feature>
<evidence type="ECO:0000313" key="3">
    <source>
        <dbReference type="Proteomes" id="UP000277498"/>
    </source>
</evidence>